<dbReference type="Gramene" id="rna27408">
    <property type="protein sequence ID" value="RHN64580.1"/>
    <property type="gene ID" value="gene27408"/>
</dbReference>
<dbReference type="Proteomes" id="UP000002051">
    <property type="component" value="Chromosome 4"/>
</dbReference>
<evidence type="ECO:0000256" key="2">
    <source>
        <dbReference type="ARBA" id="ARBA00010743"/>
    </source>
</evidence>
<comment type="function">
    <text evidence="4">Component of the Mediator complex, a coactivator involved in the regulated transcription of nearly all RNA polymerase II-dependent genes. Mediator functions as a bridge to convey information from gene-specific regulatory proteins to the basal RNA polymerase II transcription machinery. Mediator is recruited to promoters by direct interactions with regulatory proteins and serves as a scaffold for the assembly of a functional preinitiation complex with RNA polymerase II and the general transcription factors.</text>
</comment>
<sequence length="218" mass="25154">MPVRWILHWQPSQGAVVNSHILNEISQCVENLNGVKDGRTKATLTFYRPNLRDQSLSSEFPRDFLGISLMEQPNKYYFIIRGHKLAVEADSSILTIMEKLQSYKSKVTLNFEGTQYKLGDFQVRMIKVVPNQAENLRGILMEIEYLPNSSVEKVKPIMEEFIEIWRDVLSKKSLPGQFMRTEPIFVEYGLSDHYTWQHTAVQYAAALAQLIASVQVRN</sequence>
<dbReference type="EnsemblPlants" id="KEH32453">
    <property type="protein sequence ID" value="KEH32453"/>
    <property type="gene ID" value="MTR_4g125510"/>
</dbReference>
<evidence type="ECO:0000313" key="7">
    <source>
        <dbReference type="EMBL" id="KEH32453.1"/>
    </source>
</evidence>
<organism evidence="5">
    <name type="scientific">Medicago truncatula</name>
    <name type="common">Barrel medic</name>
    <name type="synonym">Medicago tribuloides</name>
    <dbReference type="NCBI Taxonomy" id="3880"/>
    <lineage>
        <taxon>Eukaryota</taxon>
        <taxon>Viridiplantae</taxon>
        <taxon>Streptophyta</taxon>
        <taxon>Embryophyta</taxon>
        <taxon>Tracheophyta</taxon>
        <taxon>Spermatophyta</taxon>
        <taxon>Magnoliopsida</taxon>
        <taxon>eudicotyledons</taxon>
        <taxon>Gunneridae</taxon>
        <taxon>Pentapetalae</taxon>
        <taxon>rosids</taxon>
        <taxon>fabids</taxon>
        <taxon>Fabales</taxon>
        <taxon>Fabaceae</taxon>
        <taxon>Papilionoideae</taxon>
        <taxon>50 kb inversion clade</taxon>
        <taxon>NPAAA clade</taxon>
        <taxon>Hologalegina</taxon>
        <taxon>IRL clade</taxon>
        <taxon>Trifolieae</taxon>
        <taxon>Medicago</taxon>
    </lineage>
</organism>
<reference evidence="5" key="1">
    <citation type="submission" date="2008-12" db="EMBL/GenBank/DDBJ databases">
        <title>Medicago truncatula full length cdna cloning project.</title>
        <authorList>
            <person name="Moskal W."/>
            <person name="Chan A."/>
            <person name="Cheung F."/>
            <person name="Xiao Y."/>
            <person name="Town C.D."/>
        </authorList>
    </citation>
    <scope>NUCLEOTIDE SEQUENCE</scope>
</reference>
<dbReference type="OrthoDB" id="1854899at2759"/>
<proteinExistence type="evidence at transcript level"/>
<dbReference type="PANTHER" id="PTHR12465">
    <property type="entry name" value="UBIQUITIN SPECIFIC PROTEASE HOMOLOG 49"/>
    <property type="match status" value="1"/>
</dbReference>
<keyword evidence="3 4" id="KW-0539">Nucleus</keyword>
<name>B7FH40_MEDTR</name>
<dbReference type="GO" id="GO:0016592">
    <property type="term" value="C:mediator complex"/>
    <property type="evidence" value="ECO:0000318"/>
    <property type="project" value="GO_Central"/>
</dbReference>
<keyword evidence="4" id="KW-0804">Transcription</keyword>
<evidence type="ECO:0000256" key="3">
    <source>
        <dbReference type="ARBA" id="ARBA00023242"/>
    </source>
</evidence>
<reference evidence="6" key="3">
    <citation type="submission" date="2012-05" db="EMBL/GenBank/DDBJ databases">
        <authorList>
            <person name="Krishnakumar V."/>
            <person name="Cheung F."/>
            <person name="Xiao Y."/>
            <person name="Chan A."/>
            <person name="Moskal W.A."/>
            <person name="Town C.D."/>
        </authorList>
    </citation>
    <scope>NUCLEOTIDE SEQUENCE</scope>
</reference>
<comment type="subcellular location">
    <subcellularLocation>
        <location evidence="1 4">Nucleus</location>
    </subcellularLocation>
</comment>
<dbReference type="Pfam" id="PF08612">
    <property type="entry name" value="Med20"/>
    <property type="match status" value="1"/>
</dbReference>
<evidence type="ECO:0000256" key="4">
    <source>
        <dbReference type="RuleBase" id="RU364152"/>
    </source>
</evidence>
<evidence type="ECO:0000313" key="9">
    <source>
        <dbReference type="EnsemblPlants" id="KEH32453"/>
    </source>
</evidence>
<keyword evidence="4" id="KW-0010">Activator</keyword>
<gene>
    <name evidence="9" type="primary">25494183</name>
    <name evidence="4" type="synonym">MED20</name>
    <name evidence="7" type="ordered locus">MTR_4g125510</name>
    <name evidence="8" type="ORF">MtrunA17_Chr4g0070601</name>
</gene>
<reference evidence="8" key="6">
    <citation type="journal article" date="2018" name="Nat. Plants">
        <title>Whole-genome landscape of Medicago truncatula symbiotic genes.</title>
        <authorList>
            <person name="Pecrix Y."/>
            <person name="Gamas P."/>
            <person name="Carrere S."/>
        </authorList>
    </citation>
    <scope>NUCLEOTIDE SEQUENCE</scope>
    <source>
        <tissue evidence="8">Leaves</tissue>
    </source>
</reference>
<reference evidence="7 10" key="2">
    <citation type="journal article" date="2011" name="Nature">
        <title>The Medicago genome provides insight into the evolution of rhizobial symbioses.</title>
        <authorList>
            <person name="Young N.D."/>
            <person name="Debelle F."/>
            <person name="Oldroyd G.E."/>
            <person name="Geurts R."/>
            <person name="Cannon S.B."/>
            <person name="Udvardi M.K."/>
            <person name="Benedito V.A."/>
            <person name="Mayer K.F."/>
            <person name="Gouzy J."/>
            <person name="Schoof H."/>
            <person name="Van de Peer Y."/>
            <person name="Proost S."/>
            <person name="Cook D.R."/>
            <person name="Meyers B.C."/>
            <person name="Spannagl M."/>
            <person name="Cheung F."/>
            <person name="De Mita S."/>
            <person name="Krishnakumar V."/>
            <person name="Gundlach H."/>
            <person name="Zhou S."/>
            <person name="Mudge J."/>
            <person name="Bharti A.K."/>
            <person name="Murray J.D."/>
            <person name="Naoumkina M.A."/>
            <person name="Rosen B."/>
            <person name="Silverstein K.A."/>
            <person name="Tang H."/>
            <person name="Rombauts S."/>
            <person name="Zhao P.X."/>
            <person name="Zhou P."/>
            <person name="Barbe V."/>
            <person name="Bardou P."/>
            <person name="Bechner M."/>
            <person name="Bellec A."/>
            <person name="Berger A."/>
            <person name="Berges H."/>
            <person name="Bidwell S."/>
            <person name="Bisseling T."/>
            <person name="Choisne N."/>
            <person name="Couloux A."/>
            <person name="Denny R."/>
            <person name="Deshpande S."/>
            <person name="Dai X."/>
            <person name="Doyle J.J."/>
            <person name="Dudez A.M."/>
            <person name="Farmer A.D."/>
            <person name="Fouteau S."/>
            <person name="Franken C."/>
            <person name="Gibelin C."/>
            <person name="Gish J."/>
            <person name="Goldstein S."/>
            <person name="Gonzalez A.J."/>
            <person name="Green P.J."/>
            <person name="Hallab A."/>
            <person name="Hartog M."/>
            <person name="Hua A."/>
            <person name="Humphray S.J."/>
            <person name="Jeong D.H."/>
            <person name="Jing Y."/>
            <person name="Jocker A."/>
            <person name="Kenton S.M."/>
            <person name="Kim D.J."/>
            <person name="Klee K."/>
            <person name="Lai H."/>
            <person name="Lang C."/>
            <person name="Lin S."/>
            <person name="Macmil S.L."/>
            <person name="Magdelenat G."/>
            <person name="Matthews L."/>
            <person name="McCorrison J."/>
            <person name="Monaghan E.L."/>
            <person name="Mun J.H."/>
            <person name="Najar F.Z."/>
            <person name="Nicholson C."/>
            <person name="Noirot C."/>
            <person name="O'Bleness M."/>
            <person name="Paule C.R."/>
            <person name="Poulain J."/>
            <person name="Prion F."/>
            <person name="Qin B."/>
            <person name="Qu C."/>
            <person name="Retzel E.F."/>
            <person name="Riddle C."/>
            <person name="Sallet E."/>
            <person name="Samain S."/>
            <person name="Samson N."/>
            <person name="Sanders I."/>
            <person name="Saurat O."/>
            <person name="Scarpelli C."/>
            <person name="Schiex T."/>
            <person name="Segurens B."/>
            <person name="Severin A.J."/>
            <person name="Sherrier D.J."/>
            <person name="Shi R."/>
            <person name="Sims S."/>
            <person name="Singer S.R."/>
            <person name="Sinharoy S."/>
            <person name="Sterck L."/>
            <person name="Viollet A."/>
            <person name="Wang B.B."/>
            <person name="Wang K."/>
            <person name="Wang M."/>
            <person name="Wang X."/>
            <person name="Warfsmann J."/>
            <person name="Weissenbach J."/>
            <person name="White D.D."/>
            <person name="White J.D."/>
            <person name="Wiley G.B."/>
            <person name="Wincker P."/>
            <person name="Xing Y."/>
            <person name="Yang L."/>
            <person name="Yao Z."/>
            <person name="Ying F."/>
            <person name="Zhai J."/>
            <person name="Zhou L."/>
            <person name="Zuber A."/>
            <person name="Denarie J."/>
            <person name="Dixon R.A."/>
            <person name="May G.D."/>
            <person name="Schwartz D.C."/>
            <person name="Rogers J."/>
            <person name="Quetier F."/>
            <person name="Town C.D."/>
            <person name="Roe B.A."/>
        </authorList>
    </citation>
    <scope>NUCLEOTIDE SEQUENCE [LARGE SCALE GENOMIC DNA]</scope>
    <source>
        <strain evidence="7">A17</strain>
        <strain evidence="9 10">cv. Jemalong A17</strain>
    </source>
</reference>
<evidence type="ECO:0000313" key="6">
    <source>
        <dbReference type="EMBL" id="AFK36328.1"/>
    </source>
</evidence>
<comment type="similarity">
    <text evidence="2 4">Belongs to the Mediator complex subunit 20 family.</text>
</comment>
<reference evidence="9" key="5">
    <citation type="submission" date="2015-04" db="UniProtKB">
        <authorList>
            <consortium name="EnsemblPlants"/>
        </authorList>
    </citation>
    <scope>IDENTIFICATION</scope>
    <source>
        <strain evidence="9">cv. Jemalong A17</strain>
    </source>
</reference>
<dbReference type="InterPro" id="IPR013921">
    <property type="entry name" value="Mediator_Med20"/>
</dbReference>
<dbReference type="EMBL" id="BT136533">
    <property type="protein sequence ID" value="AFK36328.1"/>
    <property type="molecule type" value="mRNA"/>
</dbReference>
<dbReference type="EMBL" id="BT051405">
    <property type="protein sequence ID" value="ACJ84069.1"/>
    <property type="molecule type" value="mRNA"/>
</dbReference>
<protein>
    <recommendedName>
        <fullName evidence="4">Mediator of RNA polymerase II transcription subunit 20</fullName>
    </recommendedName>
    <alternativeName>
        <fullName evidence="4">Mediator complex subunit 20</fullName>
    </alternativeName>
</protein>
<evidence type="ECO:0000313" key="10">
    <source>
        <dbReference type="Proteomes" id="UP000002051"/>
    </source>
</evidence>
<comment type="subunit">
    <text evidence="4">Component of the Mediator complex.</text>
</comment>
<dbReference type="EMBL" id="PSQE01000004">
    <property type="protein sequence ID" value="RHN64580.1"/>
    <property type="molecule type" value="Genomic_DNA"/>
</dbReference>
<dbReference type="KEGG" id="mtr:25494183"/>
<keyword evidence="4" id="KW-0805">Transcription regulation</keyword>
<accession>B7FH40</accession>
<dbReference type="Proteomes" id="UP000265566">
    <property type="component" value="Chromosome 4"/>
</dbReference>
<dbReference type="PANTHER" id="PTHR12465:SF0">
    <property type="entry name" value="MEDIATOR OF RNA POLYMERASE II TRANSCRIPTION SUBUNIT 20"/>
    <property type="match status" value="1"/>
</dbReference>
<evidence type="ECO:0000256" key="1">
    <source>
        <dbReference type="ARBA" id="ARBA00004123"/>
    </source>
</evidence>
<dbReference type="GO" id="GO:0003713">
    <property type="term" value="F:transcription coactivator activity"/>
    <property type="evidence" value="ECO:0000318"/>
    <property type="project" value="GO_Central"/>
</dbReference>
<dbReference type="STRING" id="3880.B7FH40"/>
<dbReference type="HOGENOM" id="CLU_080552_0_0_1"/>
<evidence type="ECO:0000313" key="8">
    <source>
        <dbReference type="EMBL" id="RHN64580.1"/>
    </source>
</evidence>
<evidence type="ECO:0000313" key="5">
    <source>
        <dbReference type="EMBL" id="ACJ84069.1"/>
    </source>
</evidence>
<reference evidence="7 10" key="4">
    <citation type="journal article" date="2014" name="BMC Genomics">
        <title>An improved genome release (version Mt4.0) for the model legume Medicago truncatula.</title>
        <authorList>
            <person name="Tang H."/>
            <person name="Krishnakumar V."/>
            <person name="Bidwell S."/>
            <person name="Rosen B."/>
            <person name="Chan A."/>
            <person name="Zhou S."/>
            <person name="Gentzbittel L."/>
            <person name="Childs K.L."/>
            <person name="Yandell M."/>
            <person name="Gundlach H."/>
            <person name="Mayer K.F."/>
            <person name="Schwartz D.C."/>
            <person name="Town C.D."/>
        </authorList>
    </citation>
    <scope>GENOME REANNOTATION</scope>
    <source>
        <strain evidence="7">A17</strain>
        <strain evidence="9 10">cv. Jemalong A17</strain>
    </source>
</reference>
<dbReference type="EMBL" id="CM001220">
    <property type="protein sequence ID" value="KEH32453.1"/>
    <property type="molecule type" value="Genomic_DNA"/>
</dbReference>
<dbReference type="AlphaFoldDB" id="B7FH40"/>
<keyword evidence="10" id="KW-1185">Reference proteome</keyword>
<dbReference type="GO" id="GO:0006357">
    <property type="term" value="P:regulation of transcription by RNA polymerase II"/>
    <property type="evidence" value="ECO:0000318"/>
    <property type="project" value="GO_Central"/>
</dbReference>